<reference evidence="1 2" key="1">
    <citation type="journal article" date="2013" name="PLoS Genet.">
        <title>Comparative genome structure, secondary metabolite, and effector coding capacity across Cochliobolus pathogens.</title>
        <authorList>
            <person name="Condon B.J."/>
            <person name="Leng Y."/>
            <person name="Wu D."/>
            <person name="Bushley K.E."/>
            <person name="Ohm R.A."/>
            <person name="Otillar R."/>
            <person name="Martin J."/>
            <person name="Schackwitz W."/>
            <person name="Grimwood J."/>
            <person name="MohdZainudin N."/>
            <person name="Xue C."/>
            <person name="Wang R."/>
            <person name="Manning V.A."/>
            <person name="Dhillon B."/>
            <person name="Tu Z.J."/>
            <person name="Steffenson B.J."/>
            <person name="Salamov A."/>
            <person name="Sun H."/>
            <person name="Lowry S."/>
            <person name="LaButti K."/>
            <person name="Han J."/>
            <person name="Copeland A."/>
            <person name="Lindquist E."/>
            <person name="Barry K."/>
            <person name="Schmutz J."/>
            <person name="Baker S.E."/>
            <person name="Ciuffetti L.M."/>
            <person name="Grigoriev I.V."/>
            <person name="Zhong S."/>
            <person name="Turgeon B.G."/>
        </authorList>
    </citation>
    <scope>NUCLEOTIDE SEQUENCE [LARGE SCALE GENOMIC DNA]</scope>
    <source>
        <strain evidence="1 2">ATCC 44560</strain>
    </source>
</reference>
<dbReference type="AlphaFoldDB" id="W6YZW6"/>
<dbReference type="GeneID" id="19123572"/>
<dbReference type="RefSeq" id="XP_007690330.1">
    <property type="nucleotide sequence ID" value="XM_007692140.1"/>
</dbReference>
<evidence type="ECO:0000313" key="1">
    <source>
        <dbReference type="EMBL" id="EUC43150.1"/>
    </source>
</evidence>
<evidence type="ECO:0000313" key="2">
    <source>
        <dbReference type="Proteomes" id="UP000054032"/>
    </source>
</evidence>
<keyword evidence="2" id="KW-1185">Reference proteome</keyword>
<dbReference type="OrthoDB" id="3679329at2759"/>
<name>W6YZW6_COCMI</name>
<proteinExistence type="predicted"/>
<dbReference type="Proteomes" id="UP000054032">
    <property type="component" value="Unassembled WGS sequence"/>
</dbReference>
<accession>W6YZW6</accession>
<dbReference type="HOGENOM" id="CLU_112522_0_0_1"/>
<dbReference type="KEGG" id="bor:COCMIDRAFT_38881"/>
<sequence length="233" mass="25716">MRASIAIIATITSQIVHAQFGMDMFPGSMISGSMATCQDGHVPTLTCENPVPESCACTCSDGLTFNQSRPPVVDPVPPPVEPPVEPPHQLDEKPCTTEIIQSWARLELHHKIGSYEPSEMKTKDISFPEDTVLVVADAARRCQHFEVSIDGKVIGQTYGKGPLDYFDCGTVDNCINNHEGSVGYFTLPKDYIVDNWLMRVVGNHVLGMRWVGITEPCKDIEKALGYFQIYKPC</sequence>
<dbReference type="EMBL" id="KI964038">
    <property type="protein sequence ID" value="EUC43150.1"/>
    <property type="molecule type" value="Genomic_DNA"/>
</dbReference>
<gene>
    <name evidence="1" type="ORF">COCMIDRAFT_38881</name>
</gene>
<protein>
    <submittedName>
        <fullName evidence="1">Uncharacterized protein</fullName>
    </submittedName>
</protein>
<organism evidence="1 2">
    <name type="scientific">Bipolaris oryzae ATCC 44560</name>
    <dbReference type="NCBI Taxonomy" id="930090"/>
    <lineage>
        <taxon>Eukaryota</taxon>
        <taxon>Fungi</taxon>
        <taxon>Dikarya</taxon>
        <taxon>Ascomycota</taxon>
        <taxon>Pezizomycotina</taxon>
        <taxon>Dothideomycetes</taxon>
        <taxon>Pleosporomycetidae</taxon>
        <taxon>Pleosporales</taxon>
        <taxon>Pleosporineae</taxon>
        <taxon>Pleosporaceae</taxon>
        <taxon>Bipolaris</taxon>
    </lineage>
</organism>